<protein>
    <submittedName>
        <fullName evidence="2">RCG25759</fullName>
    </submittedName>
</protein>
<evidence type="ECO:0000313" key="3">
    <source>
        <dbReference type="Proteomes" id="UP000234681"/>
    </source>
</evidence>
<dbReference type="EMBL" id="CH473954">
    <property type="protein sequence ID" value="EDL77480.1"/>
    <property type="molecule type" value="Genomic_DNA"/>
</dbReference>
<proteinExistence type="predicted"/>
<dbReference type="AlphaFoldDB" id="A6I297"/>
<evidence type="ECO:0000256" key="1">
    <source>
        <dbReference type="SAM" id="SignalP"/>
    </source>
</evidence>
<feature type="chain" id="PRO_5039941348" evidence="1">
    <location>
        <begin position="23"/>
        <end position="49"/>
    </location>
</feature>
<gene>
    <name evidence="2" type="ORF">rCG_25759</name>
</gene>
<dbReference type="Proteomes" id="UP000234681">
    <property type="component" value="Chromosome 8"/>
</dbReference>
<feature type="signal peptide" evidence="1">
    <location>
        <begin position="1"/>
        <end position="22"/>
    </location>
</feature>
<keyword evidence="1" id="KW-0732">Signal</keyword>
<evidence type="ECO:0000313" key="2">
    <source>
        <dbReference type="EMBL" id="EDL77480.1"/>
    </source>
</evidence>
<sequence length="49" mass="5483">MCPLWVLYLGLIALCPCRKTHTHISCSEHNSGIKTFSVIILKMLIGLIN</sequence>
<name>A6I297_RAT</name>
<reference evidence="2 3" key="1">
    <citation type="submission" date="2005-09" db="EMBL/GenBank/DDBJ databases">
        <authorList>
            <person name="Mural R.J."/>
            <person name="Li P.W."/>
            <person name="Adams M.D."/>
            <person name="Amanatides P.G."/>
            <person name="Baden-Tillson H."/>
            <person name="Barnstead M."/>
            <person name="Chin S.H."/>
            <person name="Dew I."/>
            <person name="Evans C.A."/>
            <person name="Ferriera S."/>
            <person name="Flanigan M."/>
            <person name="Fosler C."/>
            <person name="Glodek A."/>
            <person name="Gu Z."/>
            <person name="Holt R.A."/>
            <person name="Jennings D."/>
            <person name="Kraft C.L."/>
            <person name="Lu F."/>
            <person name="Nguyen T."/>
            <person name="Nusskern D.R."/>
            <person name="Pfannkoch C.M."/>
            <person name="Sitter C."/>
            <person name="Sutton G.G."/>
            <person name="Venter J.C."/>
            <person name="Wang Z."/>
            <person name="Woodage T."/>
            <person name="Zheng X.H."/>
            <person name="Zhong F."/>
        </authorList>
    </citation>
    <scope>NUCLEOTIDE SEQUENCE [LARGE SCALE GENOMIC DNA]</scope>
    <source>
        <strain>BN</strain>
        <strain evidence="3">Sprague-Dawley</strain>
    </source>
</reference>
<accession>A6I297</accession>
<organism evidence="2 3">
    <name type="scientific">Rattus norvegicus</name>
    <name type="common">Rat</name>
    <dbReference type="NCBI Taxonomy" id="10116"/>
    <lineage>
        <taxon>Eukaryota</taxon>
        <taxon>Metazoa</taxon>
        <taxon>Chordata</taxon>
        <taxon>Craniata</taxon>
        <taxon>Vertebrata</taxon>
        <taxon>Euteleostomi</taxon>
        <taxon>Mammalia</taxon>
        <taxon>Eutheria</taxon>
        <taxon>Euarchontoglires</taxon>
        <taxon>Glires</taxon>
        <taxon>Rodentia</taxon>
        <taxon>Myomorpha</taxon>
        <taxon>Muroidea</taxon>
        <taxon>Muridae</taxon>
        <taxon>Murinae</taxon>
        <taxon>Rattus</taxon>
    </lineage>
</organism>